<accession>A0A1L6MVR9</accession>
<sequence>MDCPSRACLVHHFRGRTTCPYGQNEQGKAPDGQTSCKVPNSETPVAGGVCSQCKDRTADKAVYCSCRCANVYGKTNDGANYCECPKGFVCQQLINSIGPSDVGLTGGYCIRAGTEYLPHKSCLQSLAADEMKCGA</sequence>
<organism evidence="1 2">
    <name type="scientific">Pajaroellobacter abortibovis</name>
    <dbReference type="NCBI Taxonomy" id="1882918"/>
    <lineage>
        <taxon>Bacteria</taxon>
        <taxon>Pseudomonadati</taxon>
        <taxon>Myxococcota</taxon>
        <taxon>Polyangia</taxon>
        <taxon>Polyangiales</taxon>
        <taxon>Polyangiaceae</taxon>
    </lineage>
</organism>
<evidence type="ECO:0000313" key="1">
    <source>
        <dbReference type="EMBL" id="APR99517.1"/>
    </source>
</evidence>
<dbReference type="Proteomes" id="UP000185544">
    <property type="component" value="Chromosome"/>
</dbReference>
<dbReference type="STRING" id="1882918.BCY86_01605"/>
<dbReference type="EMBL" id="CP016908">
    <property type="protein sequence ID" value="APR99517.1"/>
    <property type="molecule type" value="Genomic_DNA"/>
</dbReference>
<dbReference type="AlphaFoldDB" id="A0A1L6MVR9"/>
<reference evidence="1 2" key="1">
    <citation type="submission" date="2016-08" db="EMBL/GenBank/DDBJ databases">
        <title>Identification and validation of antigenic proteins from Pajaroellobacter abortibovis using de-novo genome sequence assembly and reverse vaccinology.</title>
        <authorList>
            <person name="Welly B.T."/>
            <person name="Miller M.R."/>
            <person name="Stott J.L."/>
            <person name="Blanchard M.T."/>
            <person name="Islas-Trejo A.D."/>
            <person name="O'Rourke S.M."/>
            <person name="Young A.E."/>
            <person name="Medrano J.F."/>
            <person name="Van Eenennaam A.L."/>
        </authorList>
    </citation>
    <scope>NUCLEOTIDE SEQUENCE [LARGE SCALE GENOMIC DNA]</scope>
    <source>
        <strain evidence="1 2">BTF92-0548A/99-0131</strain>
    </source>
</reference>
<name>A0A1L6MVR9_9BACT</name>
<keyword evidence="2" id="KW-1185">Reference proteome</keyword>
<proteinExistence type="predicted"/>
<dbReference type="KEGG" id="pabo:BCY86_01605"/>
<protein>
    <submittedName>
        <fullName evidence="1">Uncharacterized protein</fullName>
    </submittedName>
</protein>
<gene>
    <name evidence="1" type="ORF">BCY86_01605</name>
</gene>
<evidence type="ECO:0000313" key="2">
    <source>
        <dbReference type="Proteomes" id="UP000185544"/>
    </source>
</evidence>